<dbReference type="PANTHER" id="PTHR48125">
    <property type="entry name" value="LP07818P1"/>
    <property type="match status" value="1"/>
</dbReference>
<evidence type="ECO:0000256" key="1">
    <source>
        <dbReference type="SAM" id="MobiDB-lite"/>
    </source>
</evidence>
<dbReference type="InterPro" id="IPR027417">
    <property type="entry name" value="P-loop_NTPase"/>
</dbReference>
<keyword evidence="2" id="KW-0472">Membrane</keyword>
<dbReference type="PANTHER" id="PTHR48125:SF12">
    <property type="entry name" value="AT HOOK TRANSCRIPTION FACTOR FAMILY-RELATED"/>
    <property type="match status" value="1"/>
</dbReference>
<dbReference type="Proteomes" id="UP000283128">
    <property type="component" value="Unassembled WGS sequence"/>
</dbReference>
<reference evidence="3 4" key="1">
    <citation type="submission" date="2019-01" db="EMBL/GenBank/DDBJ databases">
        <title>Genome sequences of Streptomyces and Rhizobium isolates collected from root and soil.</title>
        <authorList>
            <person name="Chhettri S."/>
            <person name="Sevigny J.L."/>
            <person name="Sen A."/>
            <person name="Ennis N."/>
            <person name="Tisa L."/>
        </authorList>
    </citation>
    <scope>NUCLEOTIDE SEQUENCE [LARGE SCALE GENOMIC DNA]</scope>
    <source>
        <strain evidence="3 4">San01</strain>
    </source>
</reference>
<dbReference type="EMBL" id="RZYA01000010">
    <property type="protein sequence ID" value="RVU22533.1"/>
    <property type="molecule type" value="Genomic_DNA"/>
</dbReference>
<feature type="transmembrane region" description="Helical" evidence="2">
    <location>
        <begin position="224"/>
        <end position="243"/>
    </location>
</feature>
<dbReference type="AlphaFoldDB" id="A0A437PJT7"/>
<dbReference type="RefSeq" id="WP_127829901.1">
    <property type="nucleotide sequence ID" value="NZ_RZYA01000010.1"/>
</dbReference>
<keyword evidence="2" id="KW-0812">Transmembrane</keyword>
<dbReference type="SUPFAM" id="SSF52540">
    <property type="entry name" value="P-loop containing nucleoside triphosphate hydrolases"/>
    <property type="match status" value="1"/>
</dbReference>
<feature type="region of interest" description="Disordered" evidence="1">
    <location>
        <begin position="305"/>
        <end position="329"/>
    </location>
</feature>
<feature type="transmembrane region" description="Helical" evidence="2">
    <location>
        <begin position="132"/>
        <end position="149"/>
    </location>
</feature>
<sequence length="846" mass="88828">MDTDGTHGAGDTHDARGTHATPVPRPAGPPTPPAGPPSSASGTPNGGTGPGAPVRSGTAARLGAPARPAAPPPRPAHAPGAPGASAGGAGRAASVAEWLAAPRPEAAPGIWRLGHRPPEPEPDVEAARRRRVLGLVVSTLLGLVFWSMWRHGTVPYQWALLKLFTPGDWWWGGSSQPKQWQGSDALVVYDGVVFAALVYTVGRLGSWPESIRHFVVRRRQPSRALLASLGAVAALVFVWPGALGLDWRPLPVVGPVLSLVALVAGGYEVFASPVVTDVIYTAITLAVLWPFARAGGWWAALRAGRGPAPDRPSREPAAAPPPAGTTGRAHWPALRAAGQDEAADLLSAELLGGRMNDVDCARVSHVWQTVTGPAGRASFAETVARHGAAAWAHPSGRRDLPVRTATHDLLVGQFRIGRYAEDKRNPYPVRGAHAALDPSLLGTSLLAVGPSGSGKTGRLMRPVVEALTLQSLTGQAAVVAVCAAGTDLGPDAAYDVVIRPGDPASAYDLDLYAGCADPDEAAAFLAEGLIGDLEAVDTRRGATALAQLLGPYRSVHGCFPSVPVLRELLEGEPAAVDALRERLEAAEGQAAMRRELDARTRQTGTAGDPGPALADRLAVLDRPAFADFFDTGGEGRAFSLRAVAHHPVSVRVDLPEQGHEEASRLLARLLLAQFSYVARGGSRTHFACLVLDDAARTLSAESVRAVQRLRSLNAGVVLGLRTIGEVPEALQGPLYAAAGCRMAFAGVTTWDGRRFAEAWGTEWVETTEVAQHTVFAAQPMTRALHALRKFVTGKAVTTDAVTVRQVERERWSASELAHGVPPGHAVLSLTTVRGEHAPPLLVDLRD</sequence>
<proteinExistence type="predicted"/>
<feature type="transmembrane region" description="Helical" evidence="2">
    <location>
        <begin position="186"/>
        <end position="204"/>
    </location>
</feature>
<name>A0A437PJT7_9ACTN</name>
<comment type="caution">
    <text evidence="3">The sequence shown here is derived from an EMBL/GenBank/DDBJ whole genome shotgun (WGS) entry which is preliminary data.</text>
</comment>
<evidence type="ECO:0000313" key="4">
    <source>
        <dbReference type="Proteomes" id="UP000283128"/>
    </source>
</evidence>
<feature type="region of interest" description="Disordered" evidence="1">
    <location>
        <begin position="1"/>
        <end position="89"/>
    </location>
</feature>
<dbReference type="OrthoDB" id="3799538at2"/>
<dbReference type="Gene3D" id="3.40.50.300">
    <property type="entry name" value="P-loop containing nucleotide triphosphate hydrolases"/>
    <property type="match status" value="1"/>
</dbReference>
<protein>
    <submittedName>
        <fullName evidence="3">ATP/GTP-binding protein</fullName>
    </submittedName>
</protein>
<gene>
    <name evidence="3" type="ORF">EOT10_21455</name>
</gene>
<evidence type="ECO:0000256" key="2">
    <source>
        <dbReference type="SAM" id="Phobius"/>
    </source>
</evidence>
<keyword evidence="2" id="KW-1133">Transmembrane helix</keyword>
<keyword evidence="4" id="KW-1185">Reference proteome</keyword>
<feature type="transmembrane region" description="Helical" evidence="2">
    <location>
        <begin position="278"/>
        <end position="300"/>
    </location>
</feature>
<feature type="transmembrane region" description="Helical" evidence="2">
    <location>
        <begin position="249"/>
        <end position="271"/>
    </location>
</feature>
<evidence type="ECO:0000313" key="3">
    <source>
        <dbReference type="EMBL" id="RVU22533.1"/>
    </source>
</evidence>
<organism evidence="3 4">
    <name type="scientific">Streptomyces antnestii</name>
    <dbReference type="NCBI Taxonomy" id="2494256"/>
    <lineage>
        <taxon>Bacteria</taxon>
        <taxon>Bacillati</taxon>
        <taxon>Actinomycetota</taxon>
        <taxon>Actinomycetes</taxon>
        <taxon>Kitasatosporales</taxon>
        <taxon>Streptomycetaceae</taxon>
        <taxon>Streptomyces</taxon>
    </lineage>
</organism>
<feature type="compositionally biased region" description="Pro residues" evidence="1">
    <location>
        <begin position="23"/>
        <end position="36"/>
    </location>
</feature>
<accession>A0A437PJT7</accession>